<evidence type="ECO:0000256" key="2">
    <source>
        <dbReference type="RuleBase" id="RU003452"/>
    </source>
</evidence>
<dbReference type="PANTHER" id="PTHR11786:SF0">
    <property type="entry name" value="ARYLAMINE N-ACETYLTRANSFERASE 4-RELATED"/>
    <property type="match status" value="1"/>
</dbReference>
<dbReference type="PANTHER" id="PTHR11786">
    <property type="entry name" value="N-HYDROXYARYLAMINE O-ACETYLTRANSFERASE"/>
    <property type="match status" value="1"/>
</dbReference>
<proteinExistence type="inferred from homology"/>
<evidence type="ECO:0000313" key="4">
    <source>
        <dbReference type="Proteomes" id="UP000198280"/>
    </source>
</evidence>
<keyword evidence="3" id="KW-0808">Transferase</keyword>
<dbReference type="EMBL" id="FZOF01000002">
    <property type="protein sequence ID" value="SNR99072.1"/>
    <property type="molecule type" value="Genomic_DNA"/>
</dbReference>
<dbReference type="AlphaFoldDB" id="A0A239AUT1"/>
<dbReference type="PRINTS" id="PR01543">
    <property type="entry name" value="ANATRNSFRASE"/>
</dbReference>
<dbReference type="GO" id="GO:0016407">
    <property type="term" value="F:acetyltransferase activity"/>
    <property type="evidence" value="ECO:0007669"/>
    <property type="project" value="InterPro"/>
</dbReference>
<sequence length="330" mass="36130">MPGEVLEQAVTTGPGIRARADGDALALTLADRRPAPAQAPSRRLREEAAAHPYCGPMTLDLDAYLARIGWTGERRPTTEVLRSVHRAHLLGIPFENLDPVLGRAPSLAVPDLEAKLVRGTRGGYCYEHNTLFAAALTALGFRVTLLTARVLVGAKPGDVRPRTHMLMLTEVPGEPVPWVTDVGFGSIGSLLEPLPLLADEELHDAPRRHRLVHAPHDGPLELWKLQAYLPGAADGGWEDQYAFTVEPFQAPDYEVINWHVATNPRSPFSRGLYVQRTTGDTHLSLTGRRLTETAADGTRKERELADEDEVLRVLADDFGVRLPEGTRLPG</sequence>
<dbReference type="Gene3D" id="2.40.128.150">
    <property type="entry name" value="Cysteine proteinases"/>
    <property type="match status" value="1"/>
</dbReference>
<protein>
    <submittedName>
        <fullName evidence="3">N-hydroxyarylamine O-acetyltransferase</fullName>
    </submittedName>
</protein>
<dbReference type="Gene3D" id="3.30.2140.10">
    <property type="entry name" value="Arylamine N-acetyltransferase"/>
    <property type="match status" value="1"/>
</dbReference>
<evidence type="ECO:0000313" key="3">
    <source>
        <dbReference type="EMBL" id="SNR99072.1"/>
    </source>
</evidence>
<reference evidence="3 4" key="1">
    <citation type="submission" date="2017-06" db="EMBL/GenBank/DDBJ databases">
        <authorList>
            <person name="Kim H.J."/>
            <person name="Triplett B.A."/>
        </authorList>
    </citation>
    <scope>NUCLEOTIDE SEQUENCE [LARGE SCALE GENOMIC DNA]</scope>
    <source>
        <strain evidence="3 4">CGMCC 4.1858</strain>
    </source>
</reference>
<comment type="similarity">
    <text evidence="1 2">Belongs to the arylamine N-acetyltransferase family.</text>
</comment>
<dbReference type="InterPro" id="IPR038765">
    <property type="entry name" value="Papain-like_cys_pep_sf"/>
</dbReference>
<name>A0A239AUT1_9ACTN</name>
<dbReference type="Pfam" id="PF00797">
    <property type="entry name" value="Acetyltransf_2"/>
    <property type="match status" value="1"/>
</dbReference>
<gene>
    <name evidence="3" type="ORF">SAMN05216252_102169</name>
</gene>
<dbReference type="SUPFAM" id="SSF54001">
    <property type="entry name" value="Cysteine proteinases"/>
    <property type="match status" value="1"/>
</dbReference>
<keyword evidence="4" id="KW-1185">Reference proteome</keyword>
<dbReference type="Proteomes" id="UP000198280">
    <property type="component" value="Unassembled WGS sequence"/>
</dbReference>
<evidence type="ECO:0000256" key="1">
    <source>
        <dbReference type="ARBA" id="ARBA00006547"/>
    </source>
</evidence>
<accession>A0A239AUT1</accession>
<dbReference type="InterPro" id="IPR001447">
    <property type="entry name" value="Arylamine_N-AcTrfase"/>
</dbReference>
<organism evidence="3 4">
    <name type="scientific">Actinacidiphila glaucinigra</name>
    <dbReference type="NCBI Taxonomy" id="235986"/>
    <lineage>
        <taxon>Bacteria</taxon>
        <taxon>Bacillati</taxon>
        <taxon>Actinomycetota</taxon>
        <taxon>Actinomycetes</taxon>
        <taxon>Kitasatosporales</taxon>
        <taxon>Streptomycetaceae</taxon>
        <taxon>Actinacidiphila</taxon>
    </lineage>
</organism>